<dbReference type="Pfam" id="PF10545">
    <property type="entry name" value="MADF_DNA_bdg"/>
    <property type="match status" value="1"/>
</dbReference>
<dbReference type="PANTHER" id="PTHR12243">
    <property type="entry name" value="MADF DOMAIN TRANSCRIPTION FACTOR"/>
    <property type="match status" value="1"/>
</dbReference>
<organism evidence="2 3">
    <name type="scientific">Loxostege sticticalis</name>
    <name type="common">Beet webworm moth</name>
    <dbReference type="NCBI Taxonomy" id="481309"/>
    <lineage>
        <taxon>Eukaryota</taxon>
        <taxon>Metazoa</taxon>
        <taxon>Ecdysozoa</taxon>
        <taxon>Arthropoda</taxon>
        <taxon>Hexapoda</taxon>
        <taxon>Insecta</taxon>
        <taxon>Pterygota</taxon>
        <taxon>Neoptera</taxon>
        <taxon>Endopterygota</taxon>
        <taxon>Lepidoptera</taxon>
        <taxon>Glossata</taxon>
        <taxon>Ditrysia</taxon>
        <taxon>Pyraloidea</taxon>
        <taxon>Crambidae</taxon>
        <taxon>Pyraustinae</taxon>
        <taxon>Loxostege</taxon>
    </lineage>
</organism>
<dbReference type="InterPro" id="IPR039353">
    <property type="entry name" value="TF_Adf1"/>
</dbReference>
<evidence type="ECO:0000313" key="2">
    <source>
        <dbReference type="EMBL" id="KAL0821405.1"/>
    </source>
</evidence>
<dbReference type="PANTHER" id="PTHR12243:SF67">
    <property type="entry name" value="COREPRESSOR OF PANGOLIN, ISOFORM A-RELATED"/>
    <property type="match status" value="1"/>
</dbReference>
<feature type="domain" description="MADF" evidence="1">
    <location>
        <begin position="11"/>
        <end position="101"/>
    </location>
</feature>
<dbReference type="Proteomes" id="UP001549921">
    <property type="component" value="Unassembled WGS sequence"/>
</dbReference>
<proteinExistence type="predicted"/>
<sequence>MKMMDCNKTEELINLVKIHPVLYDTTHDDYKINRVKNKIWETIAEAMQEPDPDVPKSRWKNLRDSYYKHLRAMNGEESKYIDRYKTWPWVNQISFLQPFIEMIPTRSNRGVKKVFSKASKKLQVPTTEIKIEDSTSSDIPSEEPIFVDSHGMMEPQPEVSQYYGNSNIDNNHTNNVSTVDYDETDLIFLGYSKLIKKLSRRQQAAVKYKIAKVIMDAEMEDAESPPLKKLKPS</sequence>
<comment type="caution">
    <text evidence="2">The sequence shown here is derived from an EMBL/GenBank/DDBJ whole genome shotgun (WGS) entry which is preliminary data.</text>
</comment>
<name>A0ABD0SNJ6_LOXSC</name>
<dbReference type="SMART" id="SM00595">
    <property type="entry name" value="MADF"/>
    <property type="match status" value="1"/>
</dbReference>
<evidence type="ECO:0000313" key="3">
    <source>
        <dbReference type="Proteomes" id="UP001549921"/>
    </source>
</evidence>
<gene>
    <name evidence="2" type="ORF">ABMA28_004888</name>
</gene>
<dbReference type="EMBL" id="JBEDNZ010000017">
    <property type="protein sequence ID" value="KAL0821405.1"/>
    <property type="molecule type" value="Genomic_DNA"/>
</dbReference>
<evidence type="ECO:0000259" key="1">
    <source>
        <dbReference type="PROSITE" id="PS51029"/>
    </source>
</evidence>
<dbReference type="PROSITE" id="PS51029">
    <property type="entry name" value="MADF"/>
    <property type="match status" value="1"/>
</dbReference>
<protein>
    <recommendedName>
        <fullName evidence="1">MADF domain-containing protein</fullName>
    </recommendedName>
</protein>
<accession>A0ABD0SNJ6</accession>
<dbReference type="AlphaFoldDB" id="A0ABD0SNJ6"/>
<reference evidence="2 3" key="1">
    <citation type="submission" date="2024-06" db="EMBL/GenBank/DDBJ databases">
        <title>A chromosome-level genome assembly of beet webworm, Loxostege sticticalis.</title>
        <authorList>
            <person name="Zhang Y."/>
        </authorList>
    </citation>
    <scope>NUCLEOTIDE SEQUENCE [LARGE SCALE GENOMIC DNA]</scope>
    <source>
        <strain evidence="2">AQ028</strain>
        <tissue evidence="2">Male pupae</tissue>
    </source>
</reference>
<dbReference type="InterPro" id="IPR006578">
    <property type="entry name" value="MADF-dom"/>
</dbReference>